<sequence length="32" mass="3713">MTVKTRLQGDALTLGYDKKNRGGESHRRDPRR</sequence>
<gene>
    <name evidence="2" type="ORF">NCTC9381_04713</name>
</gene>
<organism evidence="2 3">
    <name type="scientific">Enterobacter agglomerans</name>
    <name type="common">Erwinia herbicola</name>
    <name type="synonym">Pantoea agglomerans</name>
    <dbReference type="NCBI Taxonomy" id="549"/>
    <lineage>
        <taxon>Bacteria</taxon>
        <taxon>Pseudomonadati</taxon>
        <taxon>Pseudomonadota</taxon>
        <taxon>Gammaproteobacteria</taxon>
        <taxon>Enterobacterales</taxon>
        <taxon>Erwiniaceae</taxon>
        <taxon>Pantoea</taxon>
        <taxon>Pantoea agglomerans group</taxon>
    </lineage>
</organism>
<evidence type="ECO:0000313" key="3">
    <source>
        <dbReference type="Proteomes" id="UP000254640"/>
    </source>
</evidence>
<reference evidence="2 3" key="1">
    <citation type="submission" date="2018-06" db="EMBL/GenBank/DDBJ databases">
        <authorList>
            <consortium name="Pathogen Informatics"/>
            <person name="Doyle S."/>
        </authorList>
    </citation>
    <scope>NUCLEOTIDE SEQUENCE [LARGE SCALE GENOMIC DNA]</scope>
    <source>
        <strain evidence="2 3">NCTC9381</strain>
    </source>
</reference>
<protein>
    <submittedName>
        <fullName evidence="2">Uncharacterized protein</fullName>
    </submittedName>
</protein>
<keyword evidence="3" id="KW-1185">Reference proteome</keyword>
<name>A0A379ALQ3_ENTAG</name>
<proteinExistence type="predicted"/>
<accession>A0A379ALQ3</accession>
<evidence type="ECO:0000256" key="1">
    <source>
        <dbReference type="SAM" id="MobiDB-lite"/>
    </source>
</evidence>
<dbReference type="AlphaFoldDB" id="A0A379ALQ3"/>
<dbReference type="Proteomes" id="UP000254640">
    <property type="component" value="Unassembled WGS sequence"/>
</dbReference>
<feature type="region of interest" description="Disordered" evidence="1">
    <location>
        <begin position="1"/>
        <end position="32"/>
    </location>
</feature>
<feature type="compositionally biased region" description="Basic and acidic residues" evidence="1">
    <location>
        <begin position="16"/>
        <end position="32"/>
    </location>
</feature>
<dbReference type="EMBL" id="UGSO01000001">
    <property type="protein sequence ID" value="SUB18741.1"/>
    <property type="molecule type" value="Genomic_DNA"/>
</dbReference>
<evidence type="ECO:0000313" key="2">
    <source>
        <dbReference type="EMBL" id="SUB18741.1"/>
    </source>
</evidence>